<evidence type="ECO:0000256" key="1">
    <source>
        <dbReference type="SAM" id="Phobius"/>
    </source>
</evidence>
<dbReference type="InParanoid" id="B0XBY8"/>
<evidence type="ECO:0000313" key="4">
    <source>
        <dbReference type="Proteomes" id="UP000002320"/>
    </source>
</evidence>
<reference evidence="2" key="1">
    <citation type="submission" date="2007-03" db="EMBL/GenBank/DDBJ databases">
        <title>Annotation of Culex pipiens quinquefasciatus.</title>
        <authorList>
            <consortium name="The Broad Institute Genome Sequencing Platform"/>
            <person name="Atkinson P.W."/>
            <person name="Hemingway J."/>
            <person name="Christensen B.M."/>
            <person name="Higgs S."/>
            <person name="Kodira C."/>
            <person name="Hannick L."/>
            <person name="Megy K."/>
            <person name="O'Leary S."/>
            <person name="Pearson M."/>
            <person name="Haas B.J."/>
            <person name="Mauceli E."/>
            <person name="Wortman J.R."/>
            <person name="Lee N.H."/>
            <person name="Guigo R."/>
            <person name="Stanke M."/>
            <person name="Alvarado L."/>
            <person name="Amedeo P."/>
            <person name="Antoine C.H."/>
            <person name="Arensburger P."/>
            <person name="Bidwell S.L."/>
            <person name="Crawford M."/>
            <person name="Camaro F."/>
            <person name="Devon K."/>
            <person name="Engels R."/>
            <person name="Hammond M."/>
            <person name="Howarth C."/>
            <person name="Koehrsen M."/>
            <person name="Lawson D."/>
            <person name="Montgomery P."/>
            <person name="Nene V."/>
            <person name="Nusbaum C."/>
            <person name="Puiu D."/>
            <person name="Romero-Severson J."/>
            <person name="Severson D.W."/>
            <person name="Shumway M."/>
            <person name="Sisk P."/>
            <person name="Stolte C."/>
            <person name="Zeng Q."/>
            <person name="Eisenstadt E."/>
            <person name="Fraser-Liggett C."/>
            <person name="Strausberg R."/>
            <person name="Galagan J."/>
            <person name="Birren B."/>
            <person name="Collins F.H."/>
        </authorList>
    </citation>
    <scope>NUCLEOTIDE SEQUENCE [LARGE SCALE GENOMIC DNA]</scope>
    <source>
        <strain evidence="2">JHB</strain>
    </source>
</reference>
<dbReference type="EMBL" id="DS232663">
    <property type="protein sequence ID" value="EDS44551.1"/>
    <property type="molecule type" value="Genomic_DNA"/>
</dbReference>
<dbReference type="AlphaFoldDB" id="B0XBY8"/>
<dbReference type="Proteomes" id="UP000002320">
    <property type="component" value="Unassembled WGS sequence"/>
</dbReference>
<name>B0XBY8_CULQU</name>
<reference evidence="3" key="2">
    <citation type="submission" date="2021-02" db="UniProtKB">
        <authorList>
            <consortium name="EnsemblMetazoa"/>
        </authorList>
    </citation>
    <scope>IDENTIFICATION</scope>
    <source>
        <strain evidence="3">JHB</strain>
    </source>
</reference>
<dbReference type="HOGENOM" id="CLU_3368977_0_0_1"/>
<dbReference type="VEuPathDB" id="VectorBase:CPIJ016816"/>
<evidence type="ECO:0000313" key="3">
    <source>
        <dbReference type="EnsemblMetazoa" id="CPIJ016816-PA"/>
    </source>
</evidence>
<protein>
    <submittedName>
        <fullName evidence="2 3">Uncharacterized protein</fullName>
    </submittedName>
</protein>
<accession>B0XBY8</accession>
<dbReference type="EnsemblMetazoa" id="CPIJ016816-RA">
    <property type="protein sequence ID" value="CPIJ016816-PA"/>
    <property type="gene ID" value="CPIJ016816"/>
</dbReference>
<organism>
    <name type="scientific">Culex quinquefasciatus</name>
    <name type="common">Southern house mosquito</name>
    <name type="synonym">Culex pungens</name>
    <dbReference type="NCBI Taxonomy" id="7176"/>
    <lineage>
        <taxon>Eukaryota</taxon>
        <taxon>Metazoa</taxon>
        <taxon>Ecdysozoa</taxon>
        <taxon>Arthropoda</taxon>
        <taxon>Hexapoda</taxon>
        <taxon>Insecta</taxon>
        <taxon>Pterygota</taxon>
        <taxon>Neoptera</taxon>
        <taxon>Endopterygota</taxon>
        <taxon>Diptera</taxon>
        <taxon>Nematocera</taxon>
        <taxon>Culicoidea</taxon>
        <taxon>Culicidae</taxon>
        <taxon>Culicinae</taxon>
        <taxon>Culicini</taxon>
        <taxon>Culex</taxon>
        <taxon>Culex</taxon>
    </lineage>
</organism>
<proteinExistence type="predicted"/>
<sequence>MGRNRFAIEVAVGVLLSAGGWGTYLMKLYFKVYTM</sequence>
<keyword evidence="1" id="KW-1133">Transmembrane helix</keyword>
<dbReference type="KEGG" id="cqu:CpipJ_CPIJ016816"/>
<keyword evidence="1" id="KW-0472">Membrane</keyword>
<gene>
    <name evidence="3" type="primary">6050582</name>
    <name evidence="2" type="ORF">CpipJ_CPIJ016816</name>
</gene>
<feature type="transmembrane region" description="Helical" evidence="1">
    <location>
        <begin position="6"/>
        <end position="26"/>
    </location>
</feature>
<keyword evidence="4" id="KW-1185">Reference proteome</keyword>
<evidence type="ECO:0000313" key="2">
    <source>
        <dbReference type="EMBL" id="EDS44551.1"/>
    </source>
</evidence>
<keyword evidence="1" id="KW-0812">Transmembrane</keyword>